<gene>
    <name evidence="1" type="ORF">C4520_00675</name>
</gene>
<evidence type="ECO:0000313" key="2">
    <source>
        <dbReference type="Proteomes" id="UP000265882"/>
    </source>
</evidence>
<organism evidence="1 2">
    <name type="scientific">Abyssobacteria bacterium (strain SURF_5)</name>
    <dbReference type="NCBI Taxonomy" id="2093360"/>
    <lineage>
        <taxon>Bacteria</taxon>
        <taxon>Pseudomonadati</taxon>
        <taxon>Candidatus Hydrogenedentota</taxon>
        <taxon>Candidatus Abyssobacteria</taxon>
    </lineage>
</organism>
<dbReference type="AlphaFoldDB" id="A0A3A4PEH0"/>
<dbReference type="EMBL" id="QZKU01000009">
    <property type="protein sequence ID" value="RJP26334.1"/>
    <property type="molecule type" value="Genomic_DNA"/>
</dbReference>
<proteinExistence type="predicted"/>
<evidence type="ECO:0000313" key="1">
    <source>
        <dbReference type="EMBL" id="RJP26334.1"/>
    </source>
</evidence>
<dbReference type="Proteomes" id="UP000265882">
    <property type="component" value="Unassembled WGS sequence"/>
</dbReference>
<protein>
    <submittedName>
        <fullName evidence="1">Uncharacterized protein</fullName>
    </submittedName>
</protein>
<name>A0A3A4PEH0_ABYX5</name>
<accession>A0A3A4PEH0</accession>
<comment type="caution">
    <text evidence="1">The sequence shown here is derived from an EMBL/GenBank/DDBJ whole genome shotgun (WGS) entry which is preliminary data.</text>
</comment>
<sequence length="73" mass="7946">MFWAAPGSKPADPQACYGWKKKRAPLACRAGSKLIQTNSAQILNRILDEEPPDFGRVPARAVVLEAGAFFKST</sequence>
<reference evidence="1 2" key="1">
    <citation type="journal article" date="2017" name="ISME J.">
        <title>Energy and carbon metabolisms in a deep terrestrial subsurface fluid microbial community.</title>
        <authorList>
            <person name="Momper L."/>
            <person name="Jungbluth S.P."/>
            <person name="Lee M.D."/>
            <person name="Amend J.P."/>
        </authorList>
    </citation>
    <scope>NUCLEOTIDE SEQUENCE [LARGE SCALE GENOMIC DNA]</scope>
    <source>
        <strain evidence="1">SURF_5</strain>
    </source>
</reference>